<accession>A0A5J4S7U6</accession>
<proteinExistence type="predicted"/>
<dbReference type="EMBL" id="SNRY01000342">
    <property type="protein sequence ID" value="KAA6342157.1"/>
    <property type="molecule type" value="Genomic_DNA"/>
</dbReference>
<evidence type="ECO:0000313" key="1">
    <source>
        <dbReference type="EMBL" id="KAA6342157.1"/>
    </source>
</evidence>
<reference evidence="1" key="1">
    <citation type="submission" date="2019-03" db="EMBL/GenBank/DDBJ databases">
        <title>Single cell metagenomics reveals metabolic interactions within the superorganism composed of flagellate Streblomastix strix and complex community of Bacteroidetes bacteria on its surface.</title>
        <authorList>
            <person name="Treitli S.C."/>
            <person name="Kolisko M."/>
            <person name="Husnik F."/>
            <person name="Keeling P."/>
            <person name="Hampl V."/>
        </authorList>
    </citation>
    <scope>NUCLEOTIDE SEQUENCE</scope>
    <source>
        <strain evidence="1">STM</strain>
    </source>
</reference>
<dbReference type="AlphaFoldDB" id="A0A5J4S7U6"/>
<protein>
    <submittedName>
        <fullName evidence="1">Uncharacterized protein</fullName>
    </submittedName>
</protein>
<sequence length="36" mass="4139">MALDGFKILESDLGIDTQNAIFDLDGKKKSEHIRRY</sequence>
<gene>
    <name evidence="1" type="ORF">EZS27_010082</name>
</gene>
<comment type="caution">
    <text evidence="1">The sequence shown here is derived from an EMBL/GenBank/DDBJ whole genome shotgun (WGS) entry which is preliminary data.</text>
</comment>
<name>A0A5J4S7U6_9ZZZZ</name>
<organism evidence="1">
    <name type="scientific">termite gut metagenome</name>
    <dbReference type="NCBI Taxonomy" id="433724"/>
    <lineage>
        <taxon>unclassified sequences</taxon>
        <taxon>metagenomes</taxon>
        <taxon>organismal metagenomes</taxon>
    </lineage>
</organism>